<dbReference type="GO" id="GO:0005990">
    <property type="term" value="P:lactose catabolic process"/>
    <property type="evidence" value="ECO:0007669"/>
    <property type="project" value="TreeGrafter"/>
</dbReference>
<dbReference type="SUPFAM" id="SSF49785">
    <property type="entry name" value="Galactose-binding domain-like"/>
    <property type="match status" value="1"/>
</dbReference>
<sequence>MTHLGDSAPGSDTRLAPRAWLRSDAPVQSLDGEWAFRLHDADPGDDVDGPPPFAAIDADVSGWDRIPVPSHWGLHGHGHPTYTNIRYPFPLDPPHVPDANPTGDHRRVFEWHPSFCAGGRTLLRFEGVESLATVWVNGAEIGWFTGSRLMTEFDITDHLVDGENVLAVRVHQWSAASYLEDQDQWWLPGIFRSVSLQGRPANGLDDVFARGDRDPATGAGTLDVRPRGGWPVTVRVPELGIDETWTAPSEIVPLTIDAVDAWTAETPRLYDVDVSTDAETVRLRVGFRRVEVVGDRLLADGRPLIFRGVNRHETDPDRGRVFDEEYVRGELELMRRHNITAIRTAHQPPHPRVLELADELGFWVVLECDLETHGFWDVEWTGNPADDPAWRAACLDRARRTIERDKNHASVVMWSLGNESGTGRNLAEMAGWIRERDDSRPIHYEGDYGGAYTDVYSRMYPTLEEIASVCGEQTMPVHEIGPAEGARQRAKPFVLCEFAHAMGNGPGSLADYESLVEAYPRLHGGFVWEWRDHGIRARTDDGTEFFAYGGDFGEPVHDGVYLMDGLVLSDGTPSPGLGELAAVWAPVTLEHLGERSWRVRNRQHTLGTAHLELQWRAEDDGIPVSSGTLDLPALAPGDEGVIELPEIPDATTERWVTLEAALREGSAWAPAGHVVSRAQAQLHAAAPRPARAATGGWRGDALGDAVFDRRGGLVRWRDLEVSGPLPELWRAPTENDQLDGQGSYETADPALTHGRGDEDTPASSVRWLERGLDRLQHRVLSVERSDDGLVQRVRSMAAHSAQGIETTFSWRLDGDGLRLHTDIRPFGPWDCTWPRVGARFGLPAALAGERAHWFGTGPAESYPDSAEAAYVGRFAADVDALGVAYGRPQETGHRPGLRSLDLGPLHLRAVASGSTGLPGFQLDRHTAQERTGVAHAHELPPSRGLWLYLDAAQHGLGSRACGPDVLPRYALWPRAVSWTVVFD</sequence>
<dbReference type="Gene3D" id="3.20.20.80">
    <property type="entry name" value="Glycosidases"/>
    <property type="match status" value="1"/>
</dbReference>
<dbReference type="InterPro" id="IPR017853">
    <property type="entry name" value="GH"/>
</dbReference>
<dbReference type="OrthoDB" id="9762066at2"/>
<dbReference type="InterPro" id="IPR014718">
    <property type="entry name" value="GH-type_carb-bd"/>
</dbReference>
<dbReference type="PATRIC" id="fig|2033.6.peg.3101"/>
<dbReference type="Pfam" id="PF02837">
    <property type="entry name" value="Glyco_hydro_2_N"/>
    <property type="match status" value="1"/>
</dbReference>
<dbReference type="InterPro" id="IPR006101">
    <property type="entry name" value="Glyco_hydro_2"/>
</dbReference>
<organism evidence="10 11">
    <name type="scientific">Microbacterium testaceum</name>
    <name type="common">Aureobacterium testaceum</name>
    <name type="synonym">Brevibacterium testaceum</name>
    <dbReference type="NCBI Taxonomy" id="2033"/>
    <lineage>
        <taxon>Bacteria</taxon>
        <taxon>Bacillati</taxon>
        <taxon>Actinomycetota</taxon>
        <taxon>Actinomycetes</taxon>
        <taxon>Micrococcales</taxon>
        <taxon>Microbacteriaceae</taxon>
        <taxon>Microbacterium</taxon>
    </lineage>
</organism>
<evidence type="ECO:0000256" key="8">
    <source>
        <dbReference type="SAM" id="MobiDB-lite"/>
    </source>
</evidence>
<dbReference type="Gene3D" id="2.60.40.10">
    <property type="entry name" value="Immunoglobulins"/>
    <property type="match status" value="2"/>
</dbReference>
<dbReference type="EC" id="3.2.1.23" evidence="3"/>
<dbReference type="AlphaFoldDB" id="A0A147EWJ5"/>
<name>A0A147EWJ5_MICTE</name>
<protein>
    <recommendedName>
        <fullName evidence="4">Beta-galactosidase</fullName>
        <ecNumber evidence="3">3.2.1.23</ecNumber>
    </recommendedName>
    <alternativeName>
        <fullName evidence="7">Lactase</fullName>
    </alternativeName>
</protein>
<evidence type="ECO:0000256" key="6">
    <source>
        <dbReference type="ARBA" id="ARBA00023295"/>
    </source>
</evidence>
<dbReference type="SUPFAM" id="SSF74650">
    <property type="entry name" value="Galactose mutarotase-like"/>
    <property type="match status" value="1"/>
</dbReference>
<evidence type="ECO:0000256" key="7">
    <source>
        <dbReference type="ARBA" id="ARBA00032230"/>
    </source>
</evidence>
<evidence type="ECO:0000256" key="5">
    <source>
        <dbReference type="ARBA" id="ARBA00022801"/>
    </source>
</evidence>
<feature type="domain" description="Beta galactosidase small chain/" evidence="9">
    <location>
        <begin position="701"/>
        <end position="983"/>
    </location>
</feature>
<dbReference type="InterPro" id="IPR008979">
    <property type="entry name" value="Galactose-bd-like_sf"/>
</dbReference>
<dbReference type="InterPro" id="IPR011013">
    <property type="entry name" value="Gal_mutarotase_sf_dom"/>
</dbReference>
<dbReference type="InterPro" id="IPR032312">
    <property type="entry name" value="LacZ_4"/>
</dbReference>
<dbReference type="InterPro" id="IPR023232">
    <property type="entry name" value="Glyco_hydro_2_AS"/>
</dbReference>
<dbReference type="PANTHER" id="PTHR46323:SF2">
    <property type="entry name" value="BETA-GALACTOSIDASE"/>
    <property type="match status" value="1"/>
</dbReference>
<dbReference type="PROSITE" id="PS00608">
    <property type="entry name" value="GLYCOSYL_HYDROL_F2_2"/>
    <property type="match status" value="1"/>
</dbReference>
<dbReference type="EMBL" id="LDRT01000060">
    <property type="protein sequence ID" value="KTR94188.1"/>
    <property type="molecule type" value="Genomic_DNA"/>
</dbReference>
<evidence type="ECO:0000256" key="2">
    <source>
        <dbReference type="ARBA" id="ARBA00007401"/>
    </source>
</evidence>
<dbReference type="PANTHER" id="PTHR46323">
    <property type="entry name" value="BETA-GALACTOSIDASE"/>
    <property type="match status" value="1"/>
</dbReference>
<dbReference type="InterPro" id="IPR050347">
    <property type="entry name" value="Bact_Beta-galactosidase"/>
</dbReference>
<keyword evidence="6" id="KW-0326">Glycosidase</keyword>
<keyword evidence="5" id="KW-0378">Hydrolase</keyword>
<dbReference type="Pfam" id="PF02836">
    <property type="entry name" value="Glyco_hydro_2_C"/>
    <property type="match status" value="1"/>
</dbReference>
<dbReference type="InterPro" id="IPR006104">
    <property type="entry name" value="Glyco_hydro_2_N"/>
</dbReference>
<evidence type="ECO:0000256" key="1">
    <source>
        <dbReference type="ARBA" id="ARBA00001412"/>
    </source>
</evidence>
<dbReference type="Pfam" id="PF02929">
    <property type="entry name" value="Bgal_small_N"/>
    <property type="match status" value="1"/>
</dbReference>
<evidence type="ECO:0000259" key="9">
    <source>
        <dbReference type="SMART" id="SM01038"/>
    </source>
</evidence>
<dbReference type="SMART" id="SM01038">
    <property type="entry name" value="Bgal_small_N"/>
    <property type="match status" value="1"/>
</dbReference>
<dbReference type="RefSeq" id="WP_058623891.1">
    <property type="nucleotide sequence ID" value="NZ_LDRT01000060.1"/>
</dbReference>
<dbReference type="InterPro" id="IPR004199">
    <property type="entry name" value="B-gal_small/dom_5"/>
</dbReference>
<comment type="similarity">
    <text evidence="2">Belongs to the glycosyl hydrolase 2 family.</text>
</comment>
<dbReference type="Gene3D" id="2.70.98.10">
    <property type="match status" value="1"/>
</dbReference>
<accession>A0A147EWJ5</accession>
<proteinExistence type="inferred from homology"/>
<dbReference type="Pfam" id="PF16353">
    <property type="entry name" value="LacZ_4"/>
    <property type="match status" value="1"/>
</dbReference>
<comment type="catalytic activity">
    <reaction evidence="1">
        <text>Hydrolysis of terminal non-reducing beta-D-galactose residues in beta-D-galactosides.</text>
        <dbReference type="EC" id="3.2.1.23"/>
    </reaction>
</comment>
<dbReference type="InterPro" id="IPR006103">
    <property type="entry name" value="Glyco_hydro_2_cat"/>
</dbReference>
<gene>
    <name evidence="10" type="ORF">NS220_09830</name>
</gene>
<evidence type="ECO:0000256" key="3">
    <source>
        <dbReference type="ARBA" id="ARBA00012756"/>
    </source>
</evidence>
<evidence type="ECO:0000313" key="10">
    <source>
        <dbReference type="EMBL" id="KTR94188.1"/>
    </source>
</evidence>
<reference evidence="10 11" key="1">
    <citation type="journal article" date="2016" name="Front. Microbiol.">
        <title>Genomic Resource of Rice Seed Associated Bacteria.</title>
        <authorList>
            <person name="Midha S."/>
            <person name="Bansal K."/>
            <person name="Sharma S."/>
            <person name="Kumar N."/>
            <person name="Patil P.P."/>
            <person name="Chaudhry V."/>
            <person name="Patil P.B."/>
        </authorList>
    </citation>
    <scope>NUCLEOTIDE SEQUENCE [LARGE SCALE GENOMIC DNA]</scope>
    <source>
        <strain evidence="10 11">NS220</strain>
    </source>
</reference>
<dbReference type="SUPFAM" id="SSF49303">
    <property type="entry name" value="beta-Galactosidase/glucuronidase domain"/>
    <property type="match status" value="2"/>
</dbReference>
<feature type="region of interest" description="Disordered" evidence="8">
    <location>
        <begin position="726"/>
        <end position="763"/>
    </location>
</feature>
<dbReference type="InterPro" id="IPR036156">
    <property type="entry name" value="Beta-gal/glucu_dom_sf"/>
</dbReference>
<dbReference type="PRINTS" id="PR00132">
    <property type="entry name" value="GLHYDRLASE2"/>
</dbReference>
<dbReference type="SUPFAM" id="SSF51445">
    <property type="entry name" value="(Trans)glycosidases"/>
    <property type="match status" value="1"/>
</dbReference>
<dbReference type="GO" id="GO:0004565">
    <property type="term" value="F:beta-galactosidase activity"/>
    <property type="evidence" value="ECO:0007669"/>
    <property type="project" value="UniProtKB-EC"/>
</dbReference>
<dbReference type="InterPro" id="IPR013783">
    <property type="entry name" value="Ig-like_fold"/>
</dbReference>
<dbReference type="Gene3D" id="2.60.120.260">
    <property type="entry name" value="Galactose-binding domain-like"/>
    <property type="match status" value="1"/>
</dbReference>
<dbReference type="GO" id="GO:0009341">
    <property type="term" value="C:beta-galactosidase complex"/>
    <property type="evidence" value="ECO:0007669"/>
    <property type="project" value="InterPro"/>
</dbReference>
<feature type="compositionally biased region" description="Polar residues" evidence="8">
    <location>
        <begin position="734"/>
        <end position="744"/>
    </location>
</feature>
<dbReference type="Proteomes" id="UP000075025">
    <property type="component" value="Unassembled WGS sequence"/>
</dbReference>
<dbReference type="GO" id="GO:0030246">
    <property type="term" value="F:carbohydrate binding"/>
    <property type="evidence" value="ECO:0007669"/>
    <property type="project" value="InterPro"/>
</dbReference>
<evidence type="ECO:0000313" key="11">
    <source>
        <dbReference type="Proteomes" id="UP000075025"/>
    </source>
</evidence>
<evidence type="ECO:0000256" key="4">
    <source>
        <dbReference type="ARBA" id="ARBA00013303"/>
    </source>
</evidence>
<comment type="caution">
    <text evidence="10">The sequence shown here is derived from an EMBL/GenBank/DDBJ whole genome shotgun (WGS) entry which is preliminary data.</text>
</comment>